<protein>
    <submittedName>
        <fullName evidence="6">NTE family protein</fullName>
    </submittedName>
</protein>
<keyword evidence="7" id="KW-1185">Reference proteome</keyword>
<evidence type="ECO:0000256" key="1">
    <source>
        <dbReference type="ARBA" id="ARBA00022801"/>
    </source>
</evidence>
<reference evidence="6 7" key="1">
    <citation type="submission" date="2017-01" db="EMBL/GenBank/DDBJ databases">
        <authorList>
            <person name="Mah S.A."/>
            <person name="Swanson W.J."/>
            <person name="Moy G.W."/>
            <person name="Vacquier V.D."/>
        </authorList>
    </citation>
    <scope>NUCLEOTIDE SEQUENCE [LARGE SCALE GENOMIC DNA]</scope>
    <source>
        <strain evidence="6 7">DSM 26375</strain>
    </source>
</reference>
<keyword evidence="2 4" id="KW-0442">Lipid degradation</keyword>
<dbReference type="InterPro" id="IPR002641">
    <property type="entry name" value="PNPLA_dom"/>
</dbReference>
<evidence type="ECO:0000313" key="7">
    <source>
        <dbReference type="Proteomes" id="UP000186141"/>
    </source>
</evidence>
<dbReference type="InterPro" id="IPR050301">
    <property type="entry name" value="NTE"/>
</dbReference>
<feature type="domain" description="PNPLA" evidence="5">
    <location>
        <begin position="12"/>
        <end position="211"/>
    </location>
</feature>
<sequence>MAKPENQLPIRLALQGGGSHGALAWGVLDRLLEDSRLRIDQISGTSAGAMNAVVLAAAYETGGAEGARAALTRFWQAVSEAARFSPMQPSPWDRLMGNDSLDNSPAYLMLDGLSRMFSPYELNPLGLNPLQDLVAEQVDFAVLNRCEAIKVHVTATSVRTGQARTFSTGDLSTEAVMASACLPQMYQAVEIDGEAYWDGGFSANPALFPLVIDRGEHDVLIVQLNPMLRDEIPRSAREIINRMNEISFNTSLIKELRTLDLLRQLADQGRVDLQGEVRLHMIHCAEDLRDLAASSKLNADWAYLQKLFERGREWADDWLNRHFDDLGRQSSFSLEKLFTPHTRPSGLAPLSDSDAA</sequence>
<dbReference type="RefSeq" id="WP_076533684.1">
    <property type="nucleotide sequence ID" value="NZ_BMEH01000009.1"/>
</dbReference>
<accession>A0A1N7QD10</accession>
<dbReference type="PANTHER" id="PTHR14226:SF78">
    <property type="entry name" value="SLR0060 PROTEIN"/>
    <property type="match status" value="1"/>
</dbReference>
<evidence type="ECO:0000256" key="3">
    <source>
        <dbReference type="ARBA" id="ARBA00023098"/>
    </source>
</evidence>
<dbReference type="GO" id="GO:0016042">
    <property type="term" value="P:lipid catabolic process"/>
    <property type="evidence" value="ECO:0007669"/>
    <property type="project" value="UniProtKB-UniRule"/>
</dbReference>
<evidence type="ECO:0000313" key="6">
    <source>
        <dbReference type="EMBL" id="SIT20752.1"/>
    </source>
</evidence>
<organism evidence="6 7">
    <name type="scientific">Gemmobacter megaterium</name>
    <dbReference type="NCBI Taxonomy" id="1086013"/>
    <lineage>
        <taxon>Bacteria</taxon>
        <taxon>Pseudomonadati</taxon>
        <taxon>Pseudomonadota</taxon>
        <taxon>Alphaproteobacteria</taxon>
        <taxon>Rhodobacterales</taxon>
        <taxon>Paracoccaceae</taxon>
        <taxon>Gemmobacter</taxon>
    </lineage>
</organism>
<evidence type="ECO:0000256" key="4">
    <source>
        <dbReference type="PROSITE-ProRule" id="PRU01161"/>
    </source>
</evidence>
<dbReference type="InterPro" id="IPR016035">
    <property type="entry name" value="Acyl_Trfase/lysoPLipase"/>
</dbReference>
<dbReference type="AlphaFoldDB" id="A0A1N7QD10"/>
<dbReference type="Proteomes" id="UP000186141">
    <property type="component" value="Unassembled WGS sequence"/>
</dbReference>
<dbReference type="PANTHER" id="PTHR14226">
    <property type="entry name" value="NEUROPATHY TARGET ESTERASE/SWISS CHEESE D.MELANOGASTER"/>
    <property type="match status" value="1"/>
</dbReference>
<feature type="short sequence motif" description="DGA/G" evidence="4">
    <location>
        <begin position="198"/>
        <end position="200"/>
    </location>
</feature>
<feature type="short sequence motif" description="GXGXXG" evidence="4">
    <location>
        <begin position="16"/>
        <end position="21"/>
    </location>
</feature>
<dbReference type="GO" id="GO:0016787">
    <property type="term" value="F:hydrolase activity"/>
    <property type="evidence" value="ECO:0007669"/>
    <property type="project" value="UniProtKB-UniRule"/>
</dbReference>
<dbReference type="PROSITE" id="PS51635">
    <property type="entry name" value="PNPLA"/>
    <property type="match status" value="1"/>
</dbReference>
<feature type="active site" description="Nucleophile" evidence="4">
    <location>
        <position position="46"/>
    </location>
</feature>
<evidence type="ECO:0000256" key="2">
    <source>
        <dbReference type="ARBA" id="ARBA00022963"/>
    </source>
</evidence>
<keyword evidence="3 4" id="KW-0443">Lipid metabolism</keyword>
<gene>
    <name evidence="6" type="ORF">SAMN05421774_10944</name>
</gene>
<dbReference type="STRING" id="1086013.SAMN05421774_10944"/>
<feature type="short sequence motif" description="GXSXG" evidence="4">
    <location>
        <begin position="44"/>
        <end position="48"/>
    </location>
</feature>
<evidence type="ECO:0000259" key="5">
    <source>
        <dbReference type="PROSITE" id="PS51635"/>
    </source>
</evidence>
<dbReference type="EMBL" id="FTOT01000009">
    <property type="protein sequence ID" value="SIT20752.1"/>
    <property type="molecule type" value="Genomic_DNA"/>
</dbReference>
<dbReference type="Gene3D" id="3.40.1090.10">
    <property type="entry name" value="Cytosolic phospholipase A2 catalytic domain"/>
    <property type="match status" value="2"/>
</dbReference>
<dbReference type="OrthoDB" id="9807112at2"/>
<dbReference type="SUPFAM" id="SSF52151">
    <property type="entry name" value="FabD/lysophospholipase-like"/>
    <property type="match status" value="1"/>
</dbReference>
<feature type="active site" description="Proton acceptor" evidence="4">
    <location>
        <position position="198"/>
    </location>
</feature>
<dbReference type="Pfam" id="PF01734">
    <property type="entry name" value="Patatin"/>
    <property type="match status" value="1"/>
</dbReference>
<name>A0A1N7QD10_9RHOB</name>
<proteinExistence type="predicted"/>
<keyword evidence="1 4" id="KW-0378">Hydrolase</keyword>